<dbReference type="Pfam" id="PF11140">
    <property type="entry name" value="DUF2913"/>
    <property type="match status" value="1"/>
</dbReference>
<gene>
    <name evidence="1" type="ORF">GMA8713_03955</name>
</gene>
<proteinExistence type="predicted"/>
<keyword evidence="2" id="KW-1185">Reference proteome</keyword>
<dbReference type="EMBL" id="FIZY01000047">
    <property type="protein sequence ID" value="CZF85922.1"/>
    <property type="molecule type" value="Genomic_DNA"/>
</dbReference>
<name>A0A128FGJ3_9GAMM</name>
<accession>A0A128FGJ3</accession>
<dbReference type="OrthoDB" id="5814407at2"/>
<dbReference type="Proteomes" id="UP000073601">
    <property type="component" value="Unassembled WGS sequence"/>
</dbReference>
<evidence type="ECO:0008006" key="3">
    <source>
        <dbReference type="Google" id="ProtNLM"/>
    </source>
</evidence>
<evidence type="ECO:0000313" key="2">
    <source>
        <dbReference type="Proteomes" id="UP000073601"/>
    </source>
</evidence>
<protein>
    <recommendedName>
        <fullName evidence="3">DUF2913 family protein</fullName>
    </recommendedName>
</protein>
<dbReference type="InterPro" id="IPR021316">
    <property type="entry name" value="DUF2913"/>
</dbReference>
<organism evidence="1 2">
    <name type="scientific">Grimontia marina</name>
    <dbReference type="NCBI Taxonomy" id="646534"/>
    <lineage>
        <taxon>Bacteria</taxon>
        <taxon>Pseudomonadati</taxon>
        <taxon>Pseudomonadota</taxon>
        <taxon>Gammaproteobacteria</taxon>
        <taxon>Vibrionales</taxon>
        <taxon>Vibrionaceae</taxon>
        <taxon>Grimontia</taxon>
    </lineage>
</organism>
<dbReference type="AlphaFoldDB" id="A0A128FGJ3"/>
<evidence type="ECO:0000313" key="1">
    <source>
        <dbReference type="EMBL" id="CZF85922.1"/>
    </source>
</evidence>
<reference evidence="2" key="1">
    <citation type="submission" date="2016-02" db="EMBL/GenBank/DDBJ databases">
        <authorList>
            <person name="Rodrigo-Torres Lidia"/>
            <person name="Arahal R.David."/>
        </authorList>
    </citation>
    <scope>NUCLEOTIDE SEQUENCE [LARGE SCALE GENOMIC DNA]</scope>
    <source>
        <strain evidence="2">CECT 8713</strain>
    </source>
</reference>
<sequence>MSYIEDIKSVVDSALAELEEAKASGKLQSNPVSEESFLCRWVAQAVKKQHFGNSVSKEMTAWVQQGRSMGKHANIKGQMQHIAIVYHHHFPQGDEHSAITKSQFDALVAALEEADWMIHTEYEINRKVRVISDGQHSFAVCSVALGKSFNEEGELVKPLSLYVRGPEPWFIEIVREHGMLMTKVTDYKSIVKYHGEYHIWPKNQADRLFVLPDSLKHLLD</sequence>
<dbReference type="RefSeq" id="WP_062713409.1">
    <property type="nucleotide sequence ID" value="NZ_CAWRCI010000047.1"/>
</dbReference>